<keyword evidence="3" id="KW-0349">Heme</keyword>
<dbReference type="GO" id="GO:0046872">
    <property type="term" value="F:metal ion binding"/>
    <property type="evidence" value="ECO:0007669"/>
    <property type="project" value="UniProtKB-KW"/>
</dbReference>
<reference evidence="9" key="1">
    <citation type="journal article" date="2019" name="Environ. Microbiol.">
        <title>Fungal ecological strategies reflected in gene transcription - a case study of two litter decomposers.</title>
        <authorList>
            <person name="Barbi F."/>
            <person name="Kohler A."/>
            <person name="Barry K."/>
            <person name="Baskaran P."/>
            <person name="Daum C."/>
            <person name="Fauchery L."/>
            <person name="Ihrmark K."/>
            <person name="Kuo A."/>
            <person name="LaButti K."/>
            <person name="Lipzen A."/>
            <person name="Morin E."/>
            <person name="Grigoriev I.V."/>
            <person name="Henrissat B."/>
            <person name="Lindahl B."/>
            <person name="Martin F."/>
        </authorList>
    </citation>
    <scope>NUCLEOTIDE SEQUENCE</scope>
    <source>
        <strain evidence="9">JB14</strain>
    </source>
</reference>
<comment type="cofactor">
    <cofactor evidence="1">
        <name>heme b</name>
        <dbReference type="ChEBI" id="CHEBI:60344"/>
    </cofactor>
</comment>
<evidence type="ECO:0000256" key="2">
    <source>
        <dbReference type="ARBA" id="ARBA00022559"/>
    </source>
</evidence>
<dbReference type="InterPro" id="IPR036851">
    <property type="entry name" value="Chloroperoxidase-like_sf"/>
</dbReference>
<dbReference type="PROSITE" id="PS51405">
    <property type="entry name" value="HEME_HALOPEROXIDASE"/>
    <property type="match status" value="1"/>
</dbReference>
<sequence length="170" mass="18007">MALNMLAQAARGMPNNSSLGDLYVKAHPSADKRTTTIPFDPDAQYVSTTGDVPPGPGNLRGPCPGLNALANHNYLPRNGIATIAQFIEATYKVYGMRKDLSTRLAVFGVVNNGNLLTETFSIGGTPPPGIGSIIPITRVTRRSREYICTTPGATVTTTISDSPNSRNSTT</sequence>
<keyword evidence="10" id="KW-1185">Reference proteome</keyword>
<evidence type="ECO:0000256" key="6">
    <source>
        <dbReference type="ARBA" id="ARBA00023004"/>
    </source>
</evidence>
<keyword evidence="2" id="KW-0575">Peroxidase</keyword>
<evidence type="ECO:0000256" key="3">
    <source>
        <dbReference type="ARBA" id="ARBA00022617"/>
    </source>
</evidence>
<dbReference type="AlphaFoldDB" id="A0A6A4H0U4"/>
<evidence type="ECO:0000256" key="5">
    <source>
        <dbReference type="ARBA" id="ARBA00023002"/>
    </source>
</evidence>
<gene>
    <name evidence="9" type="ORF">BT96DRAFT_323523</name>
</gene>
<evidence type="ECO:0000256" key="4">
    <source>
        <dbReference type="ARBA" id="ARBA00022723"/>
    </source>
</evidence>
<dbReference type="PANTHER" id="PTHR33577">
    <property type="entry name" value="STERIGMATOCYSTIN BIOSYNTHESIS PEROXIDASE STCC-RELATED"/>
    <property type="match status" value="1"/>
</dbReference>
<accession>A0A6A4H0U4</accession>
<dbReference type="EMBL" id="ML769640">
    <property type="protein sequence ID" value="KAE9390955.1"/>
    <property type="molecule type" value="Genomic_DNA"/>
</dbReference>
<evidence type="ECO:0000313" key="10">
    <source>
        <dbReference type="Proteomes" id="UP000799118"/>
    </source>
</evidence>
<dbReference type="PANTHER" id="PTHR33577:SF16">
    <property type="entry name" value="HEME HALOPEROXIDASE FAMILY PROFILE DOMAIN-CONTAINING PROTEIN"/>
    <property type="match status" value="1"/>
</dbReference>
<dbReference type="OrthoDB" id="2542103at2759"/>
<evidence type="ECO:0000259" key="8">
    <source>
        <dbReference type="PROSITE" id="PS51405"/>
    </source>
</evidence>
<evidence type="ECO:0000313" key="9">
    <source>
        <dbReference type="EMBL" id="KAE9390955.1"/>
    </source>
</evidence>
<feature type="domain" description="Heme haloperoxidase family profile" evidence="8">
    <location>
        <begin position="41"/>
        <end position="170"/>
    </location>
</feature>
<dbReference type="InterPro" id="IPR000028">
    <property type="entry name" value="Chloroperoxidase"/>
</dbReference>
<comment type="similarity">
    <text evidence="7">Belongs to the chloroperoxidase family.</text>
</comment>
<evidence type="ECO:0000256" key="1">
    <source>
        <dbReference type="ARBA" id="ARBA00001970"/>
    </source>
</evidence>
<dbReference type="Pfam" id="PF01328">
    <property type="entry name" value="Peroxidase_2"/>
    <property type="match status" value="1"/>
</dbReference>
<protein>
    <submittedName>
        <fullName evidence="9">Cloroperoxidase</fullName>
    </submittedName>
</protein>
<dbReference type="GO" id="GO:0004601">
    <property type="term" value="F:peroxidase activity"/>
    <property type="evidence" value="ECO:0007669"/>
    <property type="project" value="UniProtKB-KW"/>
</dbReference>
<keyword evidence="5" id="KW-0560">Oxidoreductase</keyword>
<proteinExistence type="inferred from homology"/>
<evidence type="ECO:0000256" key="7">
    <source>
        <dbReference type="ARBA" id="ARBA00025795"/>
    </source>
</evidence>
<dbReference type="Gene3D" id="1.10.489.10">
    <property type="entry name" value="Chloroperoxidase-like"/>
    <property type="match status" value="1"/>
</dbReference>
<keyword evidence="4" id="KW-0479">Metal-binding</keyword>
<organism evidence="9 10">
    <name type="scientific">Gymnopus androsaceus JB14</name>
    <dbReference type="NCBI Taxonomy" id="1447944"/>
    <lineage>
        <taxon>Eukaryota</taxon>
        <taxon>Fungi</taxon>
        <taxon>Dikarya</taxon>
        <taxon>Basidiomycota</taxon>
        <taxon>Agaricomycotina</taxon>
        <taxon>Agaricomycetes</taxon>
        <taxon>Agaricomycetidae</taxon>
        <taxon>Agaricales</taxon>
        <taxon>Marasmiineae</taxon>
        <taxon>Omphalotaceae</taxon>
        <taxon>Gymnopus</taxon>
    </lineage>
</organism>
<keyword evidence="6" id="KW-0408">Iron</keyword>
<name>A0A6A4H0U4_9AGAR</name>
<dbReference type="Proteomes" id="UP000799118">
    <property type="component" value="Unassembled WGS sequence"/>
</dbReference>
<dbReference type="SUPFAM" id="SSF47571">
    <property type="entry name" value="Cloroperoxidase"/>
    <property type="match status" value="1"/>
</dbReference>